<protein>
    <submittedName>
        <fullName evidence="1">Uncharacterized protein</fullName>
    </submittedName>
</protein>
<dbReference type="Proteomes" id="UP000467840">
    <property type="component" value="Unassembled WGS sequence"/>
</dbReference>
<comment type="caution">
    <text evidence="1">The sequence shown here is derived from an EMBL/GenBank/DDBJ whole genome shotgun (WGS) entry which is preliminary data.</text>
</comment>
<sequence length="154" mass="17247">MLIQSSCRQIGCLLWSHRRCEIARDIELGEVREQPRLRAVAALHELIIATKGKLKTPSGMKGNLLTICVADSAGGKDRSQSHFKVMARDIKKEVMFFGRIASSKDIGRTLINSEGVATFIIDECHGLFAVMSQKTARHTWLSLDQRFYLSTQQA</sequence>
<accession>A0A6A6K2P5</accession>
<gene>
    <name evidence="1" type="ORF">GH714_044123</name>
</gene>
<dbReference type="EMBL" id="JAAGAX010000225">
    <property type="protein sequence ID" value="KAF2282438.1"/>
    <property type="molecule type" value="Genomic_DNA"/>
</dbReference>
<name>A0A6A6K2P5_HEVBR</name>
<evidence type="ECO:0000313" key="1">
    <source>
        <dbReference type="EMBL" id="KAF2282438.1"/>
    </source>
</evidence>
<organism evidence="1 2">
    <name type="scientific">Hevea brasiliensis</name>
    <name type="common">Para rubber tree</name>
    <name type="synonym">Siphonia brasiliensis</name>
    <dbReference type="NCBI Taxonomy" id="3981"/>
    <lineage>
        <taxon>Eukaryota</taxon>
        <taxon>Viridiplantae</taxon>
        <taxon>Streptophyta</taxon>
        <taxon>Embryophyta</taxon>
        <taxon>Tracheophyta</taxon>
        <taxon>Spermatophyta</taxon>
        <taxon>Magnoliopsida</taxon>
        <taxon>eudicotyledons</taxon>
        <taxon>Gunneridae</taxon>
        <taxon>Pentapetalae</taxon>
        <taxon>rosids</taxon>
        <taxon>fabids</taxon>
        <taxon>Malpighiales</taxon>
        <taxon>Euphorbiaceae</taxon>
        <taxon>Crotonoideae</taxon>
        <taxon>Micrandreae</taxon>
        <taxon>Hevea</taxon>
    </lineage>
</organism>
<evidence type="ECO:0000313" key="2">
    <source>
        <dbReference type="Proteomes" id="UP000467840"/>
    </source>
</evidence>
<dbReference type="AlphaFoldDB" id="A0A6A6K2P5"/>
<keyword evidence="2" id="KW-1185">Reference proteome</keyword>
<reference evidence="1 2" key="1">
    <citation type="journal article" date="2020" name="Mol. Plant">
        <title>The Chromosome-Based Rubber Tree Genome Provides New Insights into Spurge Genome Evolution and Rubber Biosynthesis.</title>
        <authorList>
            <person name="Liu J."/>
            <person name="Shi C."/>
            <person name="Shi C.C."/>
            <person name="Li W."/>
            <person name="Zhang Q.J."/>
            <person name="Zhang Y."/>
            <person name="Li K."/>
            <person name="Lu H.F."/>
            <person name="Shi C."/>
            <person name="Zhu S.T."/>
            <person name="Xiao Z.Y."/>
            <person name="Nan H."/>
            <person name="Yue Y."/>
            <person name="Zhu X.G."/>
            <person name="Wu Y."/>
            <person name="Hong X.N."/>
            <person name="Fan G.Y."/>
            <person name="Tong Y."/>
            <person name="Zhang D."/>
            <person name="Mao C.L."/>
            <person name="Liu Y.L."/>
            <person name="Hao S.J."/>
            <person name="Liu W.Q."/>
            <person name="Lv M.Q."/>
            <person name="Zhang H.B."/>
            <person name="Liu Y."/>
            <person name="Hu-Tang G.R."/>
            <person name="Wang J.P."/>
            <person name="Wang J.H."/>
            <person name="Sun Y.H."/>
            <person name="Ni S.B."/>
            <person name="Chen W.B."/>
            <person name="Zhang X.C."/>
            <person name="Jiao Y.N."/>
            <person name="Eichler E.E."/>
            <person name="Li G.H."/>
            <person name="Liu X."/>
            <person name="Gao L.Z."/>
        </authorList>
    </citation>
    <scope>NUCLEOTIDE SEQUENCE [LARGE SCALE GENOMIC DNA]</scope>
    <source>
        <strain evidence="2">cv. GT1</strain>
        <tissue evidence="1">Leaf</tissue>
    </source>
</reference>
<proteinExistence type="predicted"/>